<keyword evidence="2" id="KW-1185">Reference proteome</keyword>
<dbReference type="AlphaFoldDB" id="A0A1V6NWY5"/>
<accession>A0A1V6NWY5</accession>
<dbReference type="Proteomes" id="UP000191408">
    <property type="component" value="Unassembled WGS sequence"/>
</dbReference>
<reference evidence="2" key="1">
    <citation type="journal article" date="2017" name="Nat. Microbiol.">
        <title>Global analysis of biosynthetic gene clusters reveals vast potential of secondary metabolite production in Penicillium species.</title>
        <authorList>
            <person name="Nielsen J.C."/>
            <person name="Grijseels S."/>
            <person name="Prigent S."/>
            <person name="Ji B."/>
            <person name="Dainat J."/>
            <person name="Nielsen K.F."/>
            <person name="Frisvad J.C."/>
            <person name="Workman M."/>
            <person name="Nielsen J."/>
        </authorList>
    </citation>
    <scope>NUCLEOTIDE SEQUENCE [LARGE SCALE GENOMIC DNA]</scope>
    <source>
        <strain evidence="2">IBT 4502</strain>
    </source>
</reference>
<gene>
    <name evidence="1" type="ORF">PENPOL_c002G01742</name>
</gene>
<organism evidence="1 2">
    <name type="scientific">Penicillium polonicum</name>
    <dbReference type="NCBI Taxonomy" id="60169"/>
    <lineage>
        <taxon>Eukaryota</taxon>
        <taxon>Fungi</taxon>
        <taxon>Dikarya</taxon>
        <taxon>Ascomycota</taxon>
        <taxon>Pezizomycotina</taxon>
        <taxon>Eurotiomycetes</taxon>
        <taxon>Eurotiomycetidae</taxon>
        <taxon>Eurotiales</taxon>
        <taxon>Aspergillaceae</taxon>
        <taxon>Penicillium</taxon>
    </lineage>
</organism>
<name>A0A1V6NWY5_PENPO</name>
<dbReference type="EMBL" id="MDYM01000002">
    <property type="protein sequence ID" value="OQD69097.1"/>
    <property type="molecule type" value="Genomic_DNA"/>
</dbReference>
<protein>
    <submittedName>
        <fullName evidence="1">Uncharacterized protein</fullName>
    </submittedName>
</protein>
<proteinExistence type="predicted"/>
<sequence length="144" mass="16705">MEVPLRNSTVDALLPLATHQRTPLTAVLFPIHQSALVLEIWGVSPLPLDGMGTEWDTKNIIISIYTLIIKCGHRHHLRLDINLLILCNNPIRLQYSHIHIHYHHHRRLDTSILILYLLLIPHTHTHTHHKSQFVRHLLSLTRAL</sequence>
<evidence type="ECO:0000313" key="1">
    <source>
        <dbReference type="EMBL" id="OQD69097.1"/>
    </source>
</evidence>
<comment type="caution">
    <text evidence="1">The sequence shown here is derived from an EMBL/GenBank/DDBJ whole genome shotgun (WGS) entry which is preliminary data.</text>
</comment>
<evidence type="ECO:0000313" key="2">
    <source>
        <dbReference type="Proteomes" id="UP000191408"/>
    </source>
</evidence>